<accession>A0A975YH02</accession>
<comment type="catalytic activity">
    <reaction evidence="12">
        <text>Fe(II)-heme o + 2 A + H2O = Fe(II)-heme a + 2 AH2</text>
        <dbReference type="Rhea" id="RHEA:63388"/>
        <dbReference type="ChEBI" id="CHEBI:13193"/>
        <dbReference type="ChEBI" id="CHEBI:15377"/>
        <dbReference type="ChEBI" id="CHEBI:17499"/>
        <dbReference type="ChEBI" id="CHEBI:60530"/>
        <dbReference type="ChEBI" id="CHEBI:61715"/>
        <dbReference type="EC" id="1.17.99.9"/>
    </reaction>
    <physiologicalReaction direction="left-to-right" evidence="12">
        <dbReference type="Rhea" id="RHEA:63389"/>
    </physiologicalReaction>
</comment>
<feature type="binding site" description="axial binding residue" evidence="13">
    <location>
        <position position="289"/>
    </location>
    <ligand>
        <name>heme</name>
        <dbReference type="ChEBI" id="CHEBI:30413"/>
    </ligand>
    <ligandPart>
        <name>Fe</name>
        <dbReference type="ChEBI" id="CHEBI:18248"/>
    </ligandPart>
</feature>
<keyword evidence="8 13" id="KW-0408">Iron</keyword>
<sequence>MAGQRNIFEDVNAAQKPAATPGGVSRDRGRGRTRVRVFIMILFVMVVVQIAIGGLTRLTDSGLSITEWAPITGAIPPLDQATWEAELEAYRATTEYQEQNRGMSLEEFKVIYWWEWGHRQWARLIGVVWAIGFVGLLATKSVPVGWTGRLVLLGALGGLQGLAGWWMVASGMAPGMFDVASYRLAVHLGLAFLILGLMAWYIMLLGRAEAELMTARRDGDRKLAGMATGLMHLTALQILIGALVAGIDAGRNYIDWPLMAGAFTPPGMWAIEPWYRNLFENDGTVQFFHRITGYVLFLFGIGAWIVARRSARSATKRAFDWVLVMMFGQIVLGIVTVMHSSPWYLAITHQFGAVVLITLILRARFLSRYPLPQSVRGAA</sequence>
<evidence type="ECO:0000256" key="3">
    <source>
        <dbReference type="ARBA" id="ARBA00022475"/>
    </source>
</evidence>
<feature type="transmembrane region" description="Helical" evidence="13">
    <location>
        <begin position="35"/>
        <end position="55"/>
    </location>
</feature>
<keyword evidence="9 13" id="KW-0350">Heme biosynthesis</keyword>
<evidence type="ECO:0000256" key="5">
    <source>
        <dbReference type="ARBA" id="ARBA00022723"/>
    </source>
</evidence>
<dbReference type="Pfam" id="PF02628">
    <property type="entry name" value="COX15-CtaA"/>
    <property type="match status" value="1"/>
</dbReference>
<dbReference type="EC" id="1.17.99.9" evidence="13"/>
<dbReference type="GO" id="GO:0046872">
    <property type="term" value="F:metal ion binding"/>
    <property type="evidence" value="ECO:0007669"/>
    <property type="project" value="UniProtKB-KW"/>
</dbReference>
<comment type="pathway">
    <text evidence="11 13">Porphyrin-containing compound metabolism; heme A biosynthesis; heme A from heme O: step 1/1.</text>
</comment>
<keyword evidence="4 13" id="KW-0812">Transmembrane</keyword>
<evidence type="ECO:0000256" key="11">
    <source>
        <dbReference type="ARBA" id="ARBA00044501"/>
    </source>
</evidence>
<evidence type="ECO:0000256" key="9">
    <source>
        <dbReference type="ARBA" id="ARBA00023133"/>
    </source>
</evidence>
<comment type="cofactor">
    <cofactor evidence="1 13">
        <name>heme b</name>
        <dbReference type="ChEBI" id="CHEBI:60344"/>
    </cofactor>
</comment>
<reference evidence="15 16" key="1">
    <citation type="submission" date="2021-07" db="EMBL/GenBank/DDBJ databases">
        <title>Karlodiniumbacter phycospheric gen. nov., sp. nov., a phycosphere bacterium isolated from karlodinium veneficum.</title>
        <authorList>
            <person name="Peng Y."/>
            <person name="Jiang L."/>
            <person name="Lee J."/>
        </authorList>
    </citation>
    <scope>NUCLEOTIDE SEQUENCE</scope>
    <source>
        <strain evidence="15 16">N5</strain>
    </source>
</reference>
<evidence type="ECO:0000256" key="8">
    <source>
        <dbReference type="ARBA" id="ARBA00023004"/>
    </source>
</evidence>
<comment type="subunit">
    <text evidence="13">Interacts with CtaB.</text>
</comment>
<feature type="transmembrane region" description="Helical" evidence="13">
    <location>
        <begin position="150"/>
        <end position="168"/>
    </location>
</feature>
<dbReference type="InterPro" id="IPR023754">
    <property type="entry name" value="HemeA_Synthase_type2"/>
</dbReference>
<evidence type="ECO:0000256" key="1">
    <source>
        <dbReference type="ARBA" id="ARBA00001970"/>
    </source>
</evidence>
<keyword evidence="6 13" id="KW-1133">Transmembrane helix</keyword>
<evidence type="ECO:0000256" key="2">
    <source>
        <dbReference type="ARBA" id="ARBA00004141"/>
    </source>
</evidence>
<evidence type="ECO:0000313" key="14">
    <source>
        <dbReference type="EMBL" id="MBY4892282.1"/>
    </source>
</evidence>
<evidence type="ECO:0000313" key="15">
    <source>
        <dbReference type="EMBL" id="QXL89033.1"/>
    </source>
</evidence>
<dbReference type="InterPro" id="IPR054616">
    <property type="entry name" value="HemA_synt_rhodobact"/>
</dbReference>
<gene>
    <name evidence="13" type="primary">ctaA</name>
    <name evidence="14" type="ORF">KUL25_05835</name>
    <name evidence="15" type="ORF">KUL25_05840</name>
</gene>
<dbReference type="GO" id="GO:0016653">
    <property type="term" value="F:oxidoreductase activity, acting on NAD(P)H, heme protein as acceptor"/>
    <property type="evidence" value="ECO:0007669"/>
    <property type="project" value="TreeGrafter"/>
</dbReference>
<dbReference type="PANTHER" id="PTHR23289:SF2">
    <property type="entry name" value="CYTOCHROME C OXIDASE ASSEMBLY PROTEIN COX15 HOMOLOG"/>
    <property type="match status" value="1"/>
</dbReference>
<keyword evidence="16" id="KW-1185">Reference proteome</keyword>
<comment type="function">
    <text evidence="13">Catalyzes the conversion of heme O to heme A by two successive hydroxylations of the methyl group at C8. The first hydroxylation forms heme I, the second hydroxylation results in an unstable dihydroxymethyl group, which spontaneously dehydrates, resulting in the formyl group of heme A.</text>
</comment>
<keyword evidence="7 13" id="KW-0560">Oxidoreductase</keyword>
<comment type="subcellular location">
    <subcellularLocation>
        <location evidence="13">Cell membrane</location>
        <topology evidence="13">Multi-pass membrane protein</topology>
    </subcellularLocation>
    <subcellularLocation>
        <location evidence="2">Membrane</location>
        <topology evidence="2">Multi-pass membrane protein</topology>
    </subcellularLocation>
</comment>
<dbReference type="Proteomes" id="UP000693972">
    <property type="component" value="Unassembled WGS sequence"/>
</dbReference>
<keyword evidence="3 13" id="KW-1003">Cell membrane</keyword>
<dbReference type="AlphaFoldDB" id="A0A975YH02"/>
<feature type="transmembrane region" description="Helical" evidence="13">
    <location>
        <begin position="223"/>
        <end position="247"/>
    </location>
</feature>
<dbReference type="RefSeq" id="WP_257892087.1">
    <property type="nucleotide sequence ID" value="NZ_JAIMBW010000001.1"/>
</dbReference>
<dbReference type="GO" id="GO:0006784">
    <property type="term" value="P:heme A biosynthetic process"/>
    <property type="evidence" value="ECO:0007669"/>
    <property type="project" value="UniProtKB-UniRule"/>
</dbReference>
<dbReference type="PANTHER" id="PTHR23289">
    <property type="entry name" value="CYTOCHROME C OXIDASE ASSEMBLY PROTEIN COX15"/>
    <property type="match status" value="1"/>
</dbReference>
<evidence type="ECO:0000256" key="12">
    <source>
        <dbReference type="ARBA" id="ARBA00048044"/>
    </source>
</evidence>
<feature type="binding site" description="axial binding residue" evidence="13">
    <location>
        <position position="349"/>
    </location>
    <ligand>
        <name>heme</name>
        <dbReference type="ChEBI" id="CHEBI:30413"/>
    </ligand>
    <ligandPart>
        <name>Fe</name>
        <dbReference type="ChEBI" id="CHEBI:18248"/>
    </ligandPart>
</feature>
<evidence type="ECO:0000256" key="13">
    <source>
        <dbReference type="HAMAP-Rule" id="MF_01665"/>
    </source>
</evidence>
<dbReference type="HAMAP" id="MF_01665">
    <property type="entry name" value="HemeA_synth_type2"/>
    <property type="match status" value="1"/>
</dbReference>
<dbReference type="NCBIfam" id="NF045570">
    <property type="entry name" value="HemSynCtaAAlphapr"/>
    <property type="match status" value="1"/>
</dbReference>
<feature type="transmembrane region" description="Helical" evidence="13">
    <location>
        <begin position="318"/>
        <end position="337"/>
    </location>
</feature>
<feature type="transmembrane region" description="Helical" evidence="13">
    <location>
        <begin position="287"/>
        <end position="306"/>
    </location>
</feature>
<dbReference type="GO" id="GO:0120547">
    <property type="term" value="F:heme A synthase activity"/>
    <property type="evidence" value="ECO:0007669"/>
    <property type="project" value="UniProtKB-EC"/>
</dbReference>
<feature type="transmembrane region" description="Helical" evidence="13">
    <location>
        <begin position="180"/>
        <end position="202"/>
    </location>
</feature>
<dbReference type="EMBL" id="JAIMBW010000001">
    <property type="protein sequence ID" value="MBY4892282.1"/>
    <property type="molecule type" value="Genomic_DNA"/>
</dbReference>
<evidence type="ECO:0000256" key="7">
    <source>
        <dbReference type="ARBA" id="ARBA00023002"/>
    </source>
</evidence>
<evidence type="ECO:0000256" key="4">
    <source>
        <dbReference type="ARBA" id="ARBA00022692"/>
    </source>
</evidence>
<evidence type="ECO:0000256" key="6">
    <source>
        <dbReference type="ARBA" id="ARBA00022989"/>
    </source>
</evidence>
<feature type="transmembrane region" description="Helical" evidence="13">
    <location>
        <begin position="343"/>
        <end position="361"/>
    </location>
</feature>
<dbReference type="InterPro" id="IPR003780">
    <property type="entry name" value="COX15/CtaA_fam"/>
</dbReference>
<dbReference type="EMBL" id="CP078073">
    <property type="protein sequence ID" value="QXL89033.1"/>
    <property type="molecule type" value="Genomic_DNA"/>
</dbReference>
<comment type="similarity">
    <text evidence="13">Belongs to the COX15/CtaA family. Type 2 subfamily.</text>
</comment>
<feature type="transmembrane region" description="Helical" evidence="13">
    <location>
        <begin position="121"/>
        <end position="138"/>
    </location>
</feature>
<proteinExistence type="inferred from homology"/>
<organism evidence="15">
    <name type="scientific">Gymnodinialimonas phycosphaerae</name>
    <dbReference type="NCBI Taxonomy" id="2841589"/>
    <lineage>
        <taxon>Bacteria</taxon>
        <taxon>Pseudomonadati</taxon>
        <taxon>Pseudomonadota</taxon>
        <taxon>Alphaproteobacteria</taxon>
        <taxon>Rhodobacterales</taxon>
        <taxon>Paracoccaceae</taxon>
        <taxon>Gymnodinialimonas</taxon>
    </lineage>
</organism>
<name>A0A975YH02_9RHOB</name>
<evidence type="ECO:0000313" key="16">
    <source>
        <dbReference type="Proteomes" id="UP000693972"/>
    </source>
</evidence>
<protein>
    <recommendedName>
        <fullName evidence="13">Heme A synthase</fullName>
        <shortName evidence="13">HAS</shortName>
        <ecNumber evidence="13">1.17.99.9</ecNumber>
    </recommendedName>
    <alternativeName>
        <fullName evidence="13">Cytochrome aa3-controlling protein</fullName>
    </alternativeName>
</protein>
<keyword evidence="5 13" id="KW-0479">Metal-binding</keyword>
<evidence type="ECO:0000256" key="10">
    <source>
        <dbReference type="ARBA" id="ARBA00023136"/>
    </source>
</evidence>
<keyword evidence="10 13" id="KW-0472">Membrane</keyword>
<dbReference type="GO" id="GO:0005886">
    <property type="term" value="C:plasma membrane"/>
    <property type="evidence" value="ECO:0007669"/>
    <property type="project" value="UniProtKB-SubCell"/>
</dbReference>